<dbReference type="SMART" id="SM00355">
    <property type="entry name" value="ZnF_C2H2"/>
    <property type="match status" value="3"/>
</dbReference>
<dbReference type="Gene3D" id="3.30.160.60">
    <property type="entry name" value="Classic Zinc Finger"/>
    <property type="match status" value="2"/>
</dbReference>
<dbReference type="AlphaFoldDB" id="A0A4U5NL68"/>
<dbReference type="Pfam" id="PF22996">
    <property type="entry name" value="C2H2-2nd_BIRD-IDD"/>
    <property type="match status" value="1"/>
</dbReference>
<dbReference type="FunFam" id="3.30.160.60:FF:000554">
    <property type="entry name" value="protein indeterminate-domain 12-like"/>
    <property type="match status" value="1"/>
</dbReference>
<dbReference type="GO" id="GO:0005634">
    <property type="term" value="C:nucleus"/>
    <property type="evidence" value="ECO:0007669"/>
    <property type="project" value="TreeGrafter"/>
</dbReference>
<dbReference type="GO" id="GO:0003700">
    <property type="term" value="F:DNA-binding transcription factor activity"/>
    <property type="evidence" value="ECO:0007669"/>
    <property type="project" value="TreeGrafter"/>
</dbReference>
<keyword evidence="1" id="KW-0479">Metal-binding</keyword>
<dbReference type="InterPro" id="IPR036236">
    <property type="entry name" value="Znf_C2H2_sf"/>
</dbReference>
<dbReference type="STRING" id="43335.A0A4U5NL68"/>
<dbReference type="GO" id="GO:0003677">
    <property type="term" value="F:DNA binding"/>
    <property type="evidence" value="ECO:0007669"/>
    <property type="project" value="UniProtKB-KW"/>
</dbReference>
<comment type="caution">
    <text evidence="11">The sequence shown here is derived from an EMBL/GenBank/DDBJ whole genome shotgun (WGS) entry which is preliminary data.</text>
</comment>
<dbReference type="Pfam" id="PF12874">
    <property type="entry name" value="zf-met"/>
    <property type="match status" value="1"/>
</dbReference>
<sequence>MAASSSVPFFGIREEDQNQMKQQHSSTPTSSSAQAPPPPKKKRNQPGTPNPDAEVIALSPKTLMATNRFICEVCNKGFQREQNLQLHRRGHNLPWKLKQKTTKEVRRKVYLCPEPTCVHHDPSRALGDLTGIKKHYSRKHGEKKWKCEKCSKRYAVQSDWKAHSKTCGTREYRCDCGTLFSRRDSFITHRAFCDALAQESARNPPPNLNTIGSHLYGSSNMTLGLSQQVPSSAFFMQETSQNIYHDENQSQQELLQNKPFHHGLMQFADIHNTTSNPPSAGNLFNLSFLSNSSITNSNNANNSNSNLPTSGLLISDHFNNQNGVGGGSEGTNNFSNNVRGNQMTSGVPSLFSSAVQNDNMVSHMSATALLQKAAQMGTTSSNNSASLLRSFGSSSSSGTKSDRALVGGNFGGMVSDNENNLHQLMNSFSPGNPSIFGSGHAQENPYGGYTANRTSLEQEKQHHGPNFGNINMDEAKLHQGLNASNIGGSDRLTRDFLGVGPQTVRGMSGSSGFSQREKQQQQQQQLQHQHHGMDMGDSSLDLERHNTNISAAPTSQSFGGNGSFQ</sequence>
<dbReference type="PANTHER" id="PTHR10593">
    <property type="entry name" value="SERINE/THREONINE-PROTEIN KINASE RIO"/>
    <property type="match status" value="1"/>
</dbReference>
<evidence type="ECO:0000256" key="1">
    <source>
        <dbReference type="ARBA" id="ARBA00022723"/>
    </source>
</evidence>
<keyword evidence="4" id="KW-0862">Zinc</keyword>
<evidence type="ECO:0000256" key="4">
    <source>
        <dbReference type="ARBA" id="ARBA00022833"/>
    </source>
</evidence>
<dbReference type="InterPro" id="IPR013087">
    <property type="entry name" value="Znf_C2H2_type"/>
</dbReference>
<evidence type="ECO:0000256" key="6">
    <source>
        <dbReference type="ARBA" id="ARBA00023125"/>
    </source>
</evidence>
<evidence type="ECO:0000256" key="2">
    <source>
        <dbReference type="ARBA" id="ARBA00022737"/>
    </source>
</evidence>
<dbReference type="Pfam" id="PF22995">
    <property type="entry name" value="C2CH-3rd_BIRD-IDD"/>
    <property type="match status" value="1"/>
</dbReference>
<proteinExistence type="predicted"/>
<evidence type="ECO:0000256" key="9">
    <source>
        <dbReference type="SAM" id="MobiDB-lite"/>
    </source>
</evidence>
<keyword evidence="2" id="KW-0677">Repeat</keyword>
<feature type="compositionally biased region" description="Low complexity" evidence="9">
    <location>
        <begin position="21"/>
        <end position="34"/>
    </location>
</feature>
<evidence type="ECO:0000259" key="10">
    <source>
        <dbReference type="PROSITE" id="PS50157"/>
    </source>
</evidence>
<dbReference type="InterPro" id="IPR055185">
    <property type="entry name" value="C2CH-4th_BIRD-IDD"/>
</dbReference>
<protein>
    <recommendedName>
        <fullName evidence="10">C2H2-type domain-containing protein</fullName>
    </recommendedName>
</protein>
<organism evidence="11">
    <name type="scientific">Populus alba</name>
    <name type="common">White poplar</name>
    <dbReference type="NCBI Taxonomy" id="43335"/>
    <lineage>
        <taxon>Eukaryota</taxon>
        <taxon>Viridiplantae</taxon>
        <taxon>Streptophyta</taxon>
        <taxon>Embryophyta</taxon>
        <taxon>Tracheophyta</taxon>
        <taxon>Spermatophyta</taxon>
        <taxon>Magnoliopsida</taxon>
        <taxon>eudicotyledons</taxon>
        <taxon>Gunneridae</taxon>
        <taxon>Pentapetalae</taxon>
        <taxon>rosids</taxon>
        <taxon>fabids</taxon>
        <taxon>Malpighiales</taxon>
        <taxon>Salicaceae</taxon>
        <taxon>Saliceae</taxon>
        <taxon>Populus</taxon>
    </lineage>
</organism>
<accession>A0A4U5NL68</accession>
<evidence type="ECO:0000256" key="8">
    <source>
        <dbReference type="PROSITE-ProRule" id="PRU00042"/>
    </source>
</evidence>
<evidence type="ECO:0000256" key="5">
    <source>
        <dbReference type="ARBA" id="ARBA00023015"/>
    </source>
</evidence>
<keyword evidence="3 8" id="KW-0863">Zinc-finger</keyword>
<dbReference type="Pfam" id="PF22992">
    <property type="entry name" value="C2CH-4th_BIRD-IDD"/>
    <property type="match status" value="1"/>
</dbReference>
<keyword evidence="6" id="KW-0238">DNA-binding</keyword>
<dbReference type="InterPro" id="IPR055187">
    <property type="entry name" value="C2CH-3rd_BIRD-IDD"/>
</dbReference>
<feature type="region of interest" description="Disordered" evidence="9">
    <location>
        <begin position="501"/>
        <end position="541"/>
    </location>
</feature>
<keyword evidence="5" id="KW-0805">Transcription regulation</keyword>
<dbReference type="GO" id="GO:0008270">
    <property type="term" value="F:zinc ion binding"/>
    <property type="evidence" value="ECO:0007669"/>
    <property type="project" value="UniProtKB-KW"/>
</dbReference>
<keyword evidence="7" id="KW-0804">Transcription</keyword>
<dbReference type="SUPFAM" id="SSF57667">
    <property type="entry name" value="beta-beta-alpha zinc fingers"/>
    <property type="match status" value="1"/>
</dbReference>
<evidence type="ECO:0000313" key="11">
    <source>
        <dbReference type="EMBL" id="TKR83586.1"/>
    </source>
</evidence>
<dbReference type="PROSITE" id="PS50157">
    <property type="entry name" value="ZINC_FINGER_C2H2_2"/>
    <property type="match status" value="1"/>
</dbReference>
<dbReference type="FunFam" id="3.30.160.60:FF:000131">
    <property type="entry name" value="protein indeterminate-domain 5, chloroplastic-like"/>
    <property type="match status" value="1"/>
</dbReference>
<dbReference type="EMBL" id="RCHU01001022">
    <property type="protein sequence ID" value="TKR83586.1"/>
    <property type="molecule type" value="Genomic_DNA"/>
</dbReference>
<feature type="domain" description="C2H2-type" evidence="10">
    <location>
        <begin position="69"/>
        <end position="91"/>
    </location>
</feature>
<feature type="region of interest" description="Disordered" evidence="9">
    <location>
        <begin position="1"/>
        <end position="53"/>
    </location>
</feature>
<evidence type="ECO:0000256" key="3">
    <source>
        <dbReference type="ARBA" id="ARBA00022771"/>
    </source>
</evidence>
<dbReference type="InterPro" id="IPR055186">
    <property type="entry name" value="C2H2-2nd_BIRD-IDD"/>
</dbReference>
<dbReference type="PANTHER" id="PTHR10593:SF214">
    <property type="entry name" value="PROTEIN INDETERMINATE-DOMAIN 5, CHLOROPLASTIC"/>
    <property type="match status" value="1"/>
</dbReference>
<gene>
    <name evidence="11" type="ORF">D5086_0000263570</name>
</gene>
<dbReference type="InterPro" id="IPR031140">
    <property type="entry name" value="IDD1-16"/>
</dbReference>
<reference evidence="11" key="1">
    <citation type="submission" date="2018-10" db="EMBL/GenBank/DDBJ databases">
        <title>Population genomic analysis revealed the cold adaptation of white poplar.</title>
        <authorList>
            <person name="Liu Y.-J."/>
        </authorList>
    </citation>
    <scope>NUCLEOTIDE SEQUENCE [LARGE SCALE GENOMIC DNA]</scope>
    <source>
        <strain evidence="11">PAL-ZL1</strain>
    </source>
</reference>
<dbReference type="PROSITE" id="PS00028">
    <property type="entry name" value="ZINC_FINGER_C2H2_1"/>
    <property type="match status" value="1"/>
</dbReference>
<evidence type="ECO:0000256" key="7">
    <source>
        <dbReference type="ARBA" id="ARBA00023163"/>
    </source>
</evidence>
<name>A0A4U5NL68_POPAL</name>